<proteinExistence type="inferred from homology"/>
<dbReference type="RefSeq" id="WP_376770407.1">
    <property type="nucleotide sequence ID" value="NZ_JACHOP010000029.1"/>
</dbReference>
<dbReference type="NCBIfam" id="TIGR01552">
    <property type="entry name" value="phd_fam"/>
    <property type="match status" value="1"/>
</dbReference>
<accession>A0A840ZSN9</accession>
<comment type="similarity">
    <text evidence="1 2">Belongs to the phD/YefM antitoxin family.</text>
</comment>
<evidence type="ECO:0000256" key="1">
    <source>
        <dbReference type="ARBA" id="ARBA00009981"/>
    </source>
</evidence>
<name>A0A840ZSN9_9HYPH</name>
<organism evidence="3 4">
    <name type="scientific">Methylorubrum rhodinum</name>
    <dbReference type="NCBI Taxonomy" id="29428"/>
    <lineage>
        <taxon>Bacteria</taxon>
        <taxon>Pseudomonadati</taxon>
        <taxon>Pseudomonadota</taxon>
        <taxon>Alphaproteobacteria</taxon>
        <taxon>Hyphomicrobiales</taxon>
        <taxon>Methylobacteriaceae</taxon>
        <taxon>Methylorubrum</taxon>
    </lineage>
</organism>
<comment type="caution">
    <text evidence="3">The sequence shown here is derived from an EMBL/GenBank/DDBJ whole genome shotgun (WGS) entry which is preliminary data.</text>
</comment>
<comment type="function">
    <text evidence="2">Antitoxin component of a type II toxin-antitoxin (TA) system.</text>
</comment>
<dbReference type="Proteomes" id="UP000583454">
    <property type="component" value="Unassembled WGS sequence"/>
</dbReference>
<evidence type="ECO:0000256" key="2">
    <source>
        <dbReference type="RuleBase" id="RU362080"/>
    </source>
</evidence>
<dbReference type="Pfam" id="PF02604">
    <property type="entry name" value="PhdYeFM_antitox"/>
    <property type="match status" value="1"/>
</dbReference>
<dbReference type="SUPFAM" id="SSF143120">
    <property type="entry name" value="YefM-like"/>
    <property type="match status" value="1"/>
</dbReference>
<sequence length="102" mass="11541">MAIQGATPPMLAISLRRHYRRRMDNTTLTTRTLRRAMKAAQDGPVFITDDGRPSHVLLTIEAYRRLTQPRRYIADALAMPQAQDGDFEPPRLTIAVKPADLI</sequence>
<dbReference type="EMBL" id="JACHOP010000029">
    <property type="protein sequence ID" value="MBB5759851.1"/>
    <property type="molecule type" value="Genomic_DNA"/>
</dbReference>
<dbReference type="InterPro" id="IPR006442">
    <property type="entry name" value="Antitoxin_Phd/YefM"/>
</dbReference>
<evidence type="ECO:0000313" key="4">
    <source>
        <dbReference type="Proteomes" id="UP000583454"/>
    </source>
</evidence>
<dbReference type="Gene3D" id="3.40.1620.10">
    <property type="entry name" value="YefM-like domain"/>
    <property type="match status" value="1"/>
</dbReference>
<keyword evidence="4" id="KW-1185">Reference proteome</keyword>
<evidence type="ECO:0000313" key="3">
    <source>
        <dbReference type="EMBL" id="MBB5759851.1"/>
    </source>
</evidence>
<dbReference type="InterPro" id="IPR036165">
    <property type="entry name" value="YefM-like_sf"/>
</dbReference>
<reference evidence="3 4" key="1">
    <citation type="submission" date="2020-08" db="EMBL/GenBank/DDBJ databases">
        <title>Genomic Encyclopedia of Type Strains, Phase IV (KMG-IV): sequencing the most valuable type-strain genomes for metagenomic binning, comparative biology and taxonomic classification.</title>
        <authorList>
            <person name="Goeker M."/>
        </authorList>
    </citation>
    <scope>NUCLEOTIDE SEQUENCE [LARGE SCALE GENOMIC DNA]</scope>
    <source>
        <strain evidence="3 4">DSM 2163</strain>
    </source>
</reference>
<gene>
    <name evidence="3" type="ORF">HNR00_004588</name>
</gene>
<protein>
    <recommendedName>
        <fullName evidence="2">Antitoxin</fullName>
    </recommendedName>
</protein>
<dbReference type="AlphaFoldDB" id="A0A840ZSN9"/>